<feature type="compositionally biased region" description="Basic and acidic residues" evidence="1">
    <location>
        <begin position="142"/>
        <end position="153"/>
    </location>
</feature>
<sequence length="258" mass="29062">MKRQGSVEASQDRSGDAGARFRVRVSMKKYFSDERALAYMCVRGGRRVRWLQRRLRALFPLPPRFALLSAGHLLPPDEPLAVLHPDDVVDVVPSHVDLERHRVEGDDVDSVCRTVGVASAPEFSMSDSNRSNTVSDRVSPATDRESNEVHASVDESLTPSGTAREHDDGDELSERKRRALMLLQQYCGTEECSEQRELRPRRRRLRRRRRELPPPSPLPAPLPAPHPSHGHEVGVLRNGIQMPRTPRLIRPLADTVSS</sequence>
<keyword evidence="4" id="KW-1185">Reference proteome</keyword>
<evidence type="ECO:0000313" key="3">
    <source>
        <dbReference type="EMBL" id="CAB3239364.1"/>
    </source>
</evidence>
<dbReference type="AlphaFoldDB" id="A0A8S0ZZA3"/>
<reference evidence="3 4" key="1">
    <citation type="submission" date="2020-04" db="EMBL/GenBank/DDBJ databases">
        <authorList>
            <person name="Wallbank WR R."/>
            <person name="Pardo Diaz C."/>
            <person name="Kozak K."/>
            <person name="Martin S."/>
            <person name="Jiggins C."/>
            <person name="Moest M."/>
            <person name="Warren A I."/>
            <person name="Byers J.R.P. K."/>
            <person name="Montejo-Kovacevich G."/>
            <person name="Yen C E."/>
        </authorList>
    </citation>
    <scope>NUCLEOTIDE SEQUENCE [LARGE SCALE GENOMIC DNA]</scope>
</reference>
<dbReference type="Proteomes" id="UP000494106">
    <property type="component" value="Unassembled WGS sequence"/>
</dbReference>
<feature type="compositionally biased region" description="Polar residues" evidence="1">
    <location>
        <begin position="125"/>
        <end position="136"/>
    </location>
</feature>
<feature type="compositionally biased region" description="Basic residues" evidence="1">
    <location>
        <begin position="199"/>
        <end position="210"/>
    </location>
</feature>
<evidence type="ECO:0000313" key="4">
    <source>
        <dbReference type="Proteomes" id="UP000494106"/>
    </source>
</evidence>
<accession>A0A8S0ZZA3</accession>
<feature type="region of interest" description="Disordered" evidence="1">
    <location>
        <begin position="191"/>
        <end position="258"/>
    </location>
</feature>
<gene>
    <name evidence="3" type="ORF">APLA_LOCUS7779</name>
</gene>
<feature type="compositionally biased region" description="Pro residues" evidence="1">
    <location>
        <begin position="213"/>
        <end position="226"/>
    </location>
</feature>
<feature type="region of interest" description="Disordered" evidence="1">
    <location>
        <begin position="122"/>
        <end position="172"/>
    </location>
</feature>
<feature type="domain" description="Coilin N-terminal" evidence="2">
    <location>
        <begin position="26"/>
        <end position="133"/>
    </location>
</feature>
<organism evidence="3 4">
    <name type="scientific">Arctia plantaginis</name>
    <name type="common">Wood tiger moth</name>
    <name type="synonym">Phalaena plantaginis</name>
    <dbReference type="NCBI Taxonomy" id="874455"/>
    <lineage>
        <taxon>Eukaryota</taxon>
        <taxon>Metazoa</taxon>
        <taxon>Ecdysozoa</taxon>
        <taxon>Arthropoda</taxon>
        <taxon>Hexapoda</taxon>
        <taxon>Insecta</taxon>
        <taxon>Pterygota</taxon>
        <taxon>Neoptera</taxon>
        <taxon>Endopterygota</taxon>
        <taxon>Lepidoptera</taxon>
        <taxon>Glossata</taxon>
        <taxon>Ditrysia</taxon>
        <taxon>Noctuoidea</taxon>
        <taxon>Erebidae</taxon>
        <taxon>Arctiinae</taxon>
        <taxon>Arctia</taxon>
    </lineage>
</organism>
<dbReference type="Pfam" id="PF15862">
    <property type="entry name" value="Coilin_N"/>
    <property type="match status" value="1"/>
</dbReference>
<evidence type="ECO:0000256" key="1">
    <source>
        <dbReference type="SAM" id="MobiDB-lite"/>
    </source>
</evidence>
<dbReference type="InterPro" id="IPR031722">
    <property type="entry name" value="Coilin_N"/>
</dbReference>
<protein>
    <recommendedName>
        <fullName evidence="2">Coilin N-terminal domain-containing protein</fullName>
    </recommendedName>
</protein>
<dbReference type="OrthoDB" id="7453349at2759"/>
<dbReference type="EMBL" id="CADEBC010000502">
    <property type="protein sequence ID" value="CAB3239364.1"/>
    <property type="molecule type" value="Genomic_DNA"/>
</dbReference>
<proteinExistence type="predicted"/>
<comment type="caution">
    <text evidence="3">The sequence shown here is derived from an EMBL/GenBank/DDBJ whole genome shotgun (WGS) entry which is preliminary data.</text>
</comment>
<name>A0A8S0ZZA3_ARCPL</name>
<evidence type="ECO:0000259" key="2">
    <source>
        <dbReference type="Pfam" id="PF15862"/>
    </source>
</evidence>